<evidence type="ECO:0000313" key="2">
    <source>
        <dbReference type="EMBL" id="OFC72769.1"/>
    </source>
</evidence>
<accession>A0A1E7ZGX0</accession>
<dbReference type="Proteomes" id="UP000175691">
    <property type="component" value="Unassembled WGS sequence"/>
</dbReference>
<proteinExistence type="predicted"/>
<evidence type="ECO:0000256" key="1">
    <source>
        <dbReference type="SAM" id="Phobius"/>
    </source>
</evidence>
<organism evidence="2 3">
    <name type="scientific">Alteromonas confluentis</name>
    <dbReference type="NCBI Taxonomy" id="1656094"/>
    <lineage>
        <taxon>Bacteria</taxon>
        <taxon>Pseudomonadati</taxon>
        <taxon>Pseudomonadota</taxon>
        <taxon>Gammaproteobacteria</taxon>
        <taxon>Alteromonadales</taxon>
        <taxon>Alteromonadaceae</taxon>
        <taxon>Alteromonas/Salinimonas group</taxon>
        <taxon>Alteromonas</taxon>
    </lineage>
</organism>
<evidence type="ECO:0000313" key="3">
    <source>
        <dbReference type="Proteomes" id="UP000175691"/>
    </source>
</evidence>
<feature type="transmembrane region" description="Helical" evidence="1">
    <location>
        <begin position="67"/>
        <end position="88"/>
    </location>
</feature>
<protein>
    <submittedName>
        <fullName evidence="2">Uncharacterized protein</fullName>
    </submittedName>
</protein>
<keyword evidence="1" id="KW-0472">Membrane</keyword>
<keyword evidence="1" id="KW-1133">Transmembrane helix</keyword>
<keyword evidence="1" id="KW-0812">Transmembrane</keyword>
<sequence length="155" mass="17138">MGCVTSFLILAHVLSPFMRVLAASMETLISIVVLIAIPAVLAIRHFYEYGSFDQPNIRGASEKAASALLVIYVGMVLVLGKSGIYSFYEPVSHIRDPRFVLFFLLPGFGFGIAMFPRIAAEFSENYLPMLRSGMLRYFGIYGWALICCLAIIIAV</sequence>
<comment type="caution">
    <text evidence="2">The sequence shown here is derived from an EMBL/GenBank/DDBJ whole genome shotgun (WGS) entry which is preliminary data.</text>
</comment>
<name>A0A1E7ZGX0_9ALTE</name>
<dbReference type="STRING" id="1656094.BFC18_00130"/>
<dbReference type="AlphaFoldDB" id="A0A1E7ZGX0"/>
<dbReference type="OrthoDB" id="7063632at2"/>
<feature type="transmembrane region" description="Helical" evidence="1">
    <location>
        <begin position="29"/>
        <end position="47"/>
    </location>
</feature>
<feature type="transmembrane region" description="Helical" evidence="1">
    <location>
        <begin position="134"/>
        <end position="154"/>
    </location>
</feature>
<keyword evidence="3" id="KW-1185">Reference proteome</keyword>
<dbReference type="EMBL" id="MDHN01000001">
    <property type="protein sequence ID" value="OFC72769.1"/>
    <property type="molecule type" value="Genomic_DNA"/>
</dbReference>
<feature type="transmembrane region" description="Helical" evidence="1">
    <location>
        <begin position="100"/>
        <end position="122"/>
    </location>
</feature>
<reference evidence="2 3" key="1">
    <citation type="submission" date="2016-08" db="EMBL/GenBank/DDBJ databases">
        <authorList>
            <person name="Seilhamer J.J."/>
        </authorList>
    </citation>
    <scope>NUCLEOTIDE SEQUENCE [LARGE SCALE GENOMIC DNA]</scope>
    <source>
        <strain evidence="2 3">KCTC 42603</strain>
    </source>
</reference>
<gene>
    <name evidence="2" type="ORF">BFC18_00130</name>
</gene>